<dbReference type="InterPro" id="IPR012547">
    <property type="entry name" value="PDDEXK_9"/>
</dbReference>
<dbReference type="InterPro" id="IPR027417">
    <property type="entry name" value="P-loop_NTPase"/>
</dbReference>
<dbReference type="InterPro" id="IPR018631">
    <property type="entry name" value="AAA-ATPase-like_dom"/>
</dbReference>
<evidence type="ECO:0000313" key="2">
    <source>
        <dbReference type="EMBL" id="HJC74163.1"/>
    </source>
</evidence>
<dbReference type="SUPFAM" id="SSF52540">
    <property type="entry name" value="P-loop containing nucleoside triphosphate hydrolases"/>
    <property type="match status" value="1"/>
</dbReference>
<feature type="domain" description="AAA-ATPase-like" evidence="1">
    <location>
        <begin position="10"/>
        <end position="241"/>
    </location>
</feature>
<organism evidence="2 3">
    <name type="scientific">Candidatus Mediterraneibacter faecavium</name>
    <dbReference type="NCBI Taxonomy" id="2838668"/>
    <lineage>
        <taxon>Bacteria</taxon>
        <taxon>Bacillati</taxon>
        <taxon>Bacillota</taxon>
        <taxon>Clostridia</taxon>
        <taxon>Lachnospirales</taxon>
        <taxon>Lachnospiraceae</taxon>
        <taxon>Mediterraneibacter</taxon>
    </lineage>
</organism>
<dbReference type="AlphaFoldDB" id="A0A9D2Q773"/>
<keyword evidence="2" id="KW-0067">ATP-binding</keyword>
<dbReference type="PANTHER" id="PTHR34825">
    <property type="entry name" value="CONSERVED PROTEIN, WITH A WEAK D-GALACTARATE DEHYDRATASE/ALTRONATE HYDROLASE DOMAIN"/>
    <property type="match status" value="1"/>
</dbReference>
<keyword evidence="2" id="KW-0547">Nucleotide-binding</keyword>
<dbReference type="GO" id="GO:0005524">
    <property type="term" value="F:ATP binding"/>
    <property type="evidence" value="ECO:0007669"/>
    <property type="project" value="UniProtKB-KW"/>
</dbReference>
<dbReference type="EMBL" id="DWVY01000019">
    <property type="protein sequence ID" value="HJC74163.1"/>
    <property type="molecule type" value="Genomic_DNA"/>
</dbReference>
<evidence type="ECO:0000313" key="3">
    <source>
        <dbReference type="Proteomes" id="UP000823902"/>
    </source>
</evidence>
<reference evidence="2" key="2">
    <citation type="submission" date="2021-04" db="EMBL/GenBank/DDBJ databases">
        <authorList>
            <person name="Gilroy R."/>
        </authorList>
    </citation>
    <scope>NUCLEOTIDE SEQUENCE</scope>
    <source>
        <strain evidence="2">CHK196-7946</strain>
    </source>
</reference>
<dbReference type="PANTHER" id="PTHR34825:SF1">
    <property type="entry name" value="AAA-ATPASE-LIKE DOMAIN-CONTAINING PROTEIN"/>
    <property type="match status" value="1"/>
</dbReference>
<comment type="caution">
    <text evidence="2">The sequence shown here is derived from an EMBL/GenBank/DDBJ whole genome shotgun (WGS) entry which is preliminary data.</text>
</comment>
<evidence type="ECO:0000259" key="1">
    <source>
        <dbReference type="Pfam" id="PF09820"/>
    </source>
</evidence>
<dbReference type="Pfam" id="PF08011">
    <property type="entry name" value="PDDEXK_9"/>
    <property type="match status" value="1"/>
</dbReference>
<proteinExistence type="predicted"/>
<reference evidence="2" key="1">
    <citation type="journal article" date="2021" name="PeerJ">
        <title>Extensive microbial diversity within the chicken gut microbiome revealed by metagenomics and culture.</title>
        <authorList>
            <person name="Gilroy R."/>
            <person name="Ravi A."/>
            <person name="Getino M."/>
            <person name="Pursley I."/>
            <person name="Horton D.L."/>
            <person name="Alikhan N.F."/>
            <person name="Baker D."/>
            <person name="Gharbi K."/>
            <person name="Hall N."/>
            <person name="Watson M."/>
            <person name="Adriaenssens E.M."/>
            <person name="Foster-Nyarko E."/>
            <person name="Jarju S."/>
            <person name="Secka A."/>
            <person name="Antonio M."/>
            <person name="Oren A."/>
            <person name="Chaudhuri R.R."/>
            <person name="La Ragione R."/>
            <person name="Hildebrand F."/>
            <person name="Pallen M.J."/>
        </authorList>
    </citation>
    <scope>NUCLEOTIDE SEQUENCE</scope>
    <source>
        <strain evidence="2">CHK196-7946</strain>
    </source>
</reference>
<name>A0A9D2Q773_9FIRM</name>
<dbReference type="Pfam" id="PF09820">
    <property type="entry name" value="AAA-ATPase_like"/>
    <property type="match status" value="1"/>
</dbReference>
<dbReference type="Proteomes" id="UP000823902">
    <property type="component" value="Unassembled WGS sequence"/>
</dbReference>
<sequence length="569" mass="65999">MEEKMRKKLPIGIESFEKIRNDNFYYIDKTGILRDLLLNWGEVNLFTRPRRFGKSLNMSMMKNFFEIGCRRELFDGLAIMKETELCERYMGKFPVVSISLKGVNGNDYETARSMMCTVVGTEAMRFQFLAESEKLTDKEKALYAQLTAIGEQREGVFELSNAVLMESLYTLTFLLRKHYGSRVIVLIDEYDVPLSKANDNGYYDQMVLLIRNMFERVLKTNDNLYFAVLTGCLRVAKESIFTGLNNFNVLSITDVGFEEYFGFTDQEVREMLQYYGLSGQYDTVKEWYDGYRFGNMDVYCPWDVICYCGRLRLNPKAQPEAYWSNTSSNAVIRHFLEIARSTTKQEIERLISGESIVKAVRQELTYKEMYDSPDNIWSVLFTTGYLTRRGDAEGMKLRLAIPNKEIRMIFEEQISEWFQETARKDGEALNAFCEAFKNGDAKEAEKRFGGYLSRTISIRDTAVKKEMKENYYHGILLGLLSYKEDWYVVSNRESGDGYCDILVEIDGEETGIAIEVKYARNGDLEAGCRKALEQIDERRYTEFLTEDGMTKILKYGVACYKKKCRVMLG</sequence>
<accession>A0A9D2Q773</accession>
<protein>
    <submittedName>
        <fullName evidence="2">ATP-binding protein</fullName>
    </submittedName>
</protein>
<gene>
    <name evidence="2" type="ORF">H9697_04335</name>
</gene>